<comment type="similarity">
    <text evidence="3">Belongs to the peptidase M50B family.</text>
</comment>
<evidence type="ECO:0000256" key="7">
    <source>
        <dbReference type="ARBA" id="ARBA00022692"/>
    </source>
</evidence>
<evidence type="ECO:0000256" key="11">
    <source>
        <dbReference type="ARBA" id="ARBA00023136"/>
    </source>
</evidence>
<evidence type="ECO:0000256" key="5">
    <source>
        <dbReference type="ARBA" id="ARBA00022640"/>
    </source>
</evidence>
<feature type="transmembrane region" description="Helical" evidence="13">
    <location>
        <begin position="712"/>
        <end position="729"/>
    </location>
</feature>
<feature type="transmembrane region" description="Helical" evidence="13">
    <location>
        <begin position="664"/>
        <end position="691"/>
    </location>
</feature>
<evidence type="ECO:0000256" key="1">
    <source>
        <dbReference type="ARBA" id="ARBA00004141"/>
    </source>
</evidence>
<dbReference type="EMBL" id="JATAAI010000006">
    <property type="protein sequence ID" value="KAK1744814.1"/>
    <property type="molecule type" value="Genomic_DNA"/>
</dbReference>
<feature type="coiled-coil region" evidence="12">
    <location>
        <begin position="114"/>
        <end position="144"/>
    </location>
</feature>
<dbReference type="PANTHER" id="PTHR31412">
    <property type="entry name" value="ZINC METALLOPROTEASE EGY1"/>
    <property type="match status" value="1"/>
</dbReference>
<proteinExistence type="inferred from homology"/>
<keyword evidence="14" id="KW-0732">Signal</keyword>
<evidence type="ECO:0000256" key="13">
    <source>
        <dbReference type="SAM" id="Phobius"/>
    </source>
</evidence>
<keyword evidence="5" id="KW-0934">Plastid</keyword>
<evidence type="ECO:0000256" key="8">
    <source>
        <dbReference type="ARBA" id="ARBA00022801"/>
    </source>
</evidence>
<dbReference type="PANTHER" id="PTHR31412:SF0">
    <property type="entry name" value="ZINC METALLOPROTEASE EGY1, CHLOROPLASTIC-RELATED"/>
    <property type="match status" value="1"/>
</dbReference>
<keyword evidence="6" id="KW-0645">Protease</keyword>
<evidence type="ECO:0000256" key="4">
    <source>
        <dbReference type="ARBA" id="ARBA00022528"/>
    </source>
</evidence>
<keyword evidence="9" id="KW-0809">Transit peptide</keyword>
<keyword evidence="10 13" id="KW-1133">Transmembrane helix</keyword>
<feature type="chain" id="PRO_5042049037" evidence="14">
    <location>
        <begin position="19"/>
        <end position="730"/>
    </location>
</feature>
<name>A0AAD8YFV0_9STRA</name>
<feature type="transmembrane region" description="Helical" evidence="13">
    <location>
        <begin position="567"/>
        <end position="588"/>
    </location>
</feature>
<evidence type="ECO:0000256" key="14">
    <source>
        <dbReference type="SAM" id="SignalP"/>
    </source>
</evidence>
<evidence type="ECO:0000256" key="9">
    <source>
        <dbReference type="ARBA" id="ARBA00022946"/>
    </source>
</evidence>
<accession>A0AAD8YFV0</accession>
<gene>
    <name evidence="15" type="ORF">QTG54_004105</name>
</gene>
<dbReference type="Proteomes" id="UP001224775">
    <property type="component" value="Unassembled WGS sequence"/>
</dbReference>
<organism evidence="15 16">
    <name type="scientific">Skeletonema marinoi</name>
    <dbReference type="NCBI Taxonomy" id="267567"/>
    <lineage>
        <taxon>Eukaryota</taxon>
        <taxon>Sar</taxon>
        <taxon>Stramenopiles</taxon>
        <taxon>Ochrophyta</taxon>
        <taxon>Bacillariophyta</taxon>
        <taxon>Coscinodiscophyceae</taxon>
        <taxon>Thalassiosirophycidae</taxon>
        <taxon>Thalassiosirales</taxon>
        <taxon>Skeletonemataceae</taxon>
        <taxon>Skeletonema</taxon>
        <taxon>Skeletonema marinoi-dohrnii complex</taxon>
    </lineage>
</organism>
<evidence type="ECO:0000256" key="10">
    <source>
        <dbReference type="ARBA" id="ARBA00022989"/>
    </source>
</evidence>
<evidence type="ECO:0000256" key="2">
    <source>
        <dbReference type="ARBA" id="ARBA00004229"/>
    </source>
</evidence>
<keyword evidence="12" id="KW-0175">Coiled coil</keyword>
<evidence type="ECO:0000313" key="16">
    <source>
        <dbReference type="Proteomes" id="UP001224775"/>
    </source>
</evidence>
<dbReference type="EC" id="3.4.24.-" evidence="15"/>
<sequence>MKRMQLYIALAVVGSASAFHTPSRLHPTPIHIGDKKGALIASPSTYTNSYRRDVSVGLFPAAAEQEEEEKLATPFFAANFLETRSTDATTEAAEEVNVVEATVVAEQLRAQAARIRLEAEKRTVELTLEKIEKLNTQLELMKKKEDVDAKSQKSLEEELLRLKSQLITNDKGNQTGGTSCSSCQQSINSCEVDTLYNLNRYEALEERVQKFNEAPEFMRILVAKIAGFGVDDKNPGAVNRLNVTDIVLKLYDDNIDESKGEARKMLERHMNNLGMMGTNQVTKEQIQEKVEELDQIPTFLKNIYSKEFNDTEMALMLLEEEYNDKNKKGGFFGMFGDNQKGDIGKDGERMDVGDSGAFSRLFSPDDALNGTAAGKKGGDLPFMIESLYPKSTRKEDETPDKRLVDAFLNDVVASTNSFIQAVNQCQCQGDISGGELIDKLDKRVATDARLREKITFFLLKDPFPDPEDGLVDPFNWPQLLDKANEAMDLSDAGMPVDMSWLSDMSIPLFLTFIALQLVHEVAHLAVANSKKFEISVPTLVPSILSGITSSITTLKTSPKNRQDLMEFAVAGPLAGMICSILVLSYGLALTATADPGAVQNFPGLPLAVLRQSSLGGGLVDIFLGNGVLNVPASAEGLNFLLGRTDGGRVSMALFGRSGSQGVTFISLLLMFALGFSGESDLLLFYFGFVVFAQSELEIPMRNEIDDVDFSRALVAGVALFLTVLTLIPMQ</sequence>
<evidence type="ECO:0000313" key="15">
    <source>
        <dbReference type="EMBL" id="KAK1744814.1"/>
    </source>
</evidence>
<keyword evidence="8 15" id="KW-0378">Hydrolase</keyword>
<evidence type="ECO:0000256" key="3">
    <source>
        <dbReference type="ARBA" id="ARBA00007931"/>
    </source>
</evidence>
<keyword evidence="15" id="KW-0482">Metalloprotease</keyword>
<keyword evidence="16" id="KW-1185">Reference proteome</keyword>
<dbReference type="InterPro" id="IPR044838">
    <property type="entry name" value="EGY1-like"/>
</dbReference>
<evidence type="ECO:0000256" key="12">
    <source>
        <dbReference type="SAM" id="Coils"/>
    </source>
</evidence>
<keyword evidence="4" id="KW-0150">Chloroplast</keyword>
<comment type="caution">
    <text evidence="15">The sequence shown here is derived from an EMBL/GenBank/DDBJ whole genome shotgun (WGS) entry which is preliminary data.</text>
</comment>
<comment type="subcellular location">
    <subcellularLocation>
        <location evidence="1">Membrane</location>
        <topology evidence="1">Multi-pass membrane protein</topology>
    </subcellularLocation>
    <subcellularLocation>
        <location evidence="2">Plastid</location>
        <location evidence="2">Chloroplast</location>
    </subcellularLocation>
</comment>
<dbReference type="AlphaFoldDB" id="A0AAD8YFV0"/>
<protein>
    <submittedName>
        <fullName evidence="15">Zinc metalloprotease (Family M50)</fullName>
        <ecNumber evidence="15">3.4.24.-</ecNumber>
    </submittedName>
</protein>
<keyword evidence="11 13" id="KW-0472">Membrane</keyword>
<dbReference type="GO" id="GO:0008237">
    <property type="term" value="F:metallopeptidase activity"/>
    <property type="evidence" value="ECO:0007669"/>
    <property type="project" value="UniProtKB-KW"/>
</dbReference>
<feature type="signal peptide" evidence="14">
    <location>
        <begin position="1"/>
        <end position="18"/>
    </location>
</feature>
<dbReference type="GO" id="GO:0016020">
    <property type="term" value="C:membrane"/>
    <property type="evidence" value="ECO:0007669"/>
    <property type="project" value="UniProtKB-SubCell"/>
</dbReference>
<reference evidence="15" key="1">
    <citation type="submission" date="2023-06" db="EMBL/GenBank/DDBJ databases">
        <title>Survivors Of The Sea: Transcriptome response of Skeletonema marinoi to long-term dormancy.</title>
        <authorList>
            <person name="Pinder M.I.M."/>
            <person name="Kourtchenko O."/>
            <person name="Robertson E.K."/>
            <person name="Larsson T."/>
            <person name="Maumus F."/>
            <person name="Osuna-Cruz C.M."/>
            <person name="Vancaester E."/>
            <person name="Stenow R."/>
            <person name="Vandepoele K."/>
            <person name="Ploug H."/>
            <person name="Bruchert V."/>
            <person name="Godhe A."/>
            <person name="Topel M."/>
        </authorList>
    </citation>
    <scope>NUCLEOTIDE SEQUENCE</scope>
    <source>
        <strain evidence="15">R05AC</strain>
    </source>
</reference>
<dbReference type="GO" id="GO:0009507">
    <property type="term" value="C:chloroplast"/>
    <property type="evidence" value="ECO:0007669"/>
    <property type="project" value="UniProtKB-SubCell"/>
</dbReference>
<dbReference type="GO" id="GO:0006508">
    <property type="term" value="P:proteolysis"/>
    <property type="evidence" value="ECO:0007669"/>
    <property type="project" value="UniProtKB-KW"/>
</dbReference>
<keyword evidence="7 13" id="KW-0812">Transmembrane</keyword>
<evidence type="ECO:0000256" key="6">
    <source>
        <dbReference type="ARBA" id="ARBA00022670"/>
    </source>
</evidence>